<dbReference type="InterPro" id="IPR036271">
    <property type="entry name" value="Tet_transcr_reg_TetR-rel_C_sf"/>
</dbReference>
<dbReference type="PROSITE" id="PS50977">
    <property type="entry name" value="HTH_TETR_2"/>
    <property type="match status" value="1"/>
</dbReference>
<evidence type="ECO:0000256" key="4">
    <source>
        <dbReference type="PROSITE-ProRule" id="PRU00335"/>
    </source>
</evidence>
<comment type="caution">
    <text evidence="6">The sequence shown here is derived from an EMBL/GenBank/DDBJ whole genome shotgun (WGS) entry which is preliminary data.</text>
</comment>
<proteinExistence type="predicted"/>
<feature type="domain" description="HTH tetR-type" evidence="5">
    <location>
        <begin position="7"/>
        <end position="67"/>
    </location>
</feature>
<dbReference type="RefSeq" id="WP_203949279.1">
    <property type="nucleotide sequence ID" value="NZ_BOOR01000080.1"/>
</dbReference>
<dbReference type="Pfam" id="PF00440">
    <property type="entry name" value="TetR_N"/>
    <property type="match status" value="1"/>
</dbReference>
<evidence type="ECO:0000313" key="7">
    <source>
        <dbReference type="Proteomes" id="UP000605992"/>
    </source>
</evidence>
<evidence type="ECO:0000256" key="3">
    <source>
        <dbReference type="ARBA" id="ARBA00023163"/>
    </source>
</evidence>
<evidence type="ECO:0000313" key="6">
    <source>
        <dbReference type="EMBL" id="GII59216.1"/>
    </source>
</evidence>
<keyword evidence="3" id="KW-0804">Transcription</keyword>
<evidence type="ECO:0000259" key="5">
    <source>
        <dbReference type="PROSITE" id="PS50977"/>
    </source>
</evidence>
<dbReference type="InterPro" id="IPR001647">
    <property type="entry name" value="HTH_TetR"/>
</dbReference>
<sequence length="190" mass="20079">MSALSPARPAERLLETASRLFALQGIRAVGIDQIIAEAGVAKSSLYQAFGSKEALVVAYLERQDSFDRAAYRAAATGVPSGPGRVLLSFDLACVAAQRRNFRGCLYLNALTEFPDPRHPVAEAVETHRVWVRARWAEALSARGGDGAALVERVQVVYDGGVAGVKTARSTASITLARSMVADLLAAGGHG</sequence>
<keyword evidence="7" id="KW-1185">Reference proteome</keyword>
<feature type="DNA-binding region" description="H-T-H motif" evidence="4">
    <location>
        <begin position="30"/>
        <end position="49"/>
    </location>
</feature>
<name>A0A8J3Y1V0_9ACTN</name>
<dbReference type="SUPFAM" id="SSF48498">
    <property type="entry name" value="Tetracyclin repressor-like, C-terminal domain"/>
    <property type="match status" value="1"/>
</dbReference>
<dbReference type="InterPro" id="IPR009057">
    <property type="entry name" value="Homeodomain-like_sf"/>
</dbReference>
<keyword evidence="1" id="KW-0805">Transcription regulation</keyword>
<organism evidence="6 7">
    <name type="scientific">Planotetraspora thailandica</name>
    <dbReference type="NCBI Taxonomy" id="487172"/>
    <lineage>
        <taxon>Bacteria</taxon>
        <taxon>Bacillati</taxon>
        <taxon>Actinomycetota</taxon>
        <taxon>Actinomycetes</taxon>
        <taxon>Streptosporangiales</taxon>
        <taxon>Streptosporangiaceae</taxon>
        <taxon>Planotetraspora</taxon>
    </lineage>
</organism>
<dbReference type="EMBL" id="BOOR01000080">
    <property type="protein sequence ID" value="GII59216.1"/>
    <property type="molecule type" value="Genomic_DNA"/>
</dbReference>
<keyword evidence="2 4" id="KW-0238">DNA-binding</keyword>
<dbReference type="AlphaFoldDB" id="A0A8J3Y1V0"/>
<dbReference type="Gene3D" id="1.10.357.10">
    <property type="entry name" value="Tetracycline Repressor, domain 2"/>
    <property type="match status" value="1"/>
</dbReference>
<evidence type="ECO:0000256" key="1">
    <source>
        <dbReference type="ARBA" id="ARBA00023015"/>
    </source>
</evidence>
<evidence type="ECO:0000256" key="2">
    <source>
        <dbReference type="ARBA" id="ARBA00023125"/>
    </source>
</evidence>
<dbReference type="PANTHER" id="PTHR47506:SF1">
    <property type="entry name" value="HTH-TYPE TRANSCRIPTIONAL REGULATOR YJDC"/>
    <property type="match status" value="1"/>
</dbReference>
<dbReference type="PANTHER" id="PTHR47506">
    <property type="entry name" value="TRANSCRIPTIONAL REGULATORY PROTEIN"/>
    <property type="match status" value="1"/>
</dbReference>
<dbReference type="GO" id="GO:0003677">
    <property type="term" value="F:DNA binding"/>
    <property type="evidence" value="ECO:0007669"/>
    <property type="project" value="UniProtKB-UniRule"/>
</dbReference>
<dbReference type="PRINTS" id="PR00455">
    <property type="entry name" value="HTHTETR"/>
</dbReference>
<dbReference type="SUPFAM" id="SSF46689">
    <property type="entry name" value="Homeodomain-like"/>
    <property type="match status" value="1"/>
</dbReference>
<gene>
    <name evidence="6" type="ORF">Pth03_76050</name>
</gene>
<reference evidence="6" key="1">
    <citation type="submission" date="2021-01" db="EMBL/GenBank/DDBJ databases">
        <title>Whole genome shotgun sequence of Planotetraspora thailandica NBRC 104271.</title>
        <authorList>
            <person name="Komaki H."/>
            <person name="Tamura T."/>
        </authorList>
    </citation>
    <scope>NUCLEOTIDE SEQUENCE</scope>
    <source>
        <strain evidence="6">NBRC 104271</strain>
    </source>
</reference>
<accession>A0A8J3Y1V0</accession>
<protein>
    <submittedName>
        <fullName evidence="6">TetR family transcriptional regulator</fullName>
    </submittedName>
</protein>
<dbReference type="Proteomes" id="UP000605992">
    <property type="component" value="Unassembled WGS sequence"/>
</dbReference>